<dbReference type="EMBL" id="CAJNOE010000173">
    <property type="protein sequence ID" value="CAF1010464.1"/>
    <property type="molecule type" value="Genomic_DNA"/>
</dbReference>
<sequence>MQSSNLSSIEALLDSHNRTSEIILTEAIQCIGEALQVDRGFKAVRDPPRQRCRIAFVWRHDESVPDIAFEME</sequence>
<reference evidence="2" key="1">
    <citation type="submission" date="2021-02" db="EMBL/GenBank/DDBJ databases">
        <authorList>
            <person name="Nowell W R."/>
        </authorList>
    </citation>
    <scope>NUCLEOTIDE SEQUENCE</scope>
</reference>
<accession>A0A819G6N9</accession>
<comment type="caution">
    <text evidence="2">The sequence shown here is derived from an EMBL/GenBank/DDBJ whole genome shotgun (WGS) entry which is preliminary data.</text>
</comment>
<organism evidence="2 3">
    <name type="scientific">Adineta steineri</name>
    <dbReference type="NCBI Taxonomy" id="433720"/>
    <lineage>
        <taxon>Eukaryota</taxon>
        <taxon>Metazoa</taxon>
        <taxon>Spiralia</taxon>
        <taxon>Gnathifera</taxon>
        <taxon>Rotifera</taxon>
        <taxon>Eurotatoria</taxon>
        <taxon>Bdelloidea</taxon>
        <taxon>Adinetida</taxon>
        <taxon>Adinetidae</taxon>
        <taxon>Adineta</taxon>
    </lineage>
</organism>
<protein>
    <submittedName>
        <fullName evidence="2">Uncharacterized protein</fullName>
    </submittedName>
</protein>
<name>A0A819G6N9_9BILA</name>
<gene>
    <name evidence="1" type="ORF">IZO911_LOCUS18150</name>
    <name evidence="2" type="ORF">KXQ929_LOCUS21544</name>
</gene>
<proteinExistence type="predicted"/>
<dbReference type="Proteomes" id="UP000663860">
    <property type="component" value="Unassembled WGS sequence"/>
</dbReference>
<dbReference type="AlphaFoldDB" id="A0A819G6N9"/>
<evidence type="ECO:0000313" key="2">
    <source>
        <dbReference type="EMBL" id="CAF3877016.1"/>
    </source>
</evidence>
<dbReference type="EMBL" id="CAJOBB010001583">
    <property type="protein sequence ID" value="CAF3877016.1"/>
    <property type="molecule type" value="Genomic_DNA"/>
</dbReference>
<dbReference type="Proteomes" id="UP000663868">
    <property type="component" value="Unassembled WGS sequence"/>
</dbReference>
<evidence type="ECO:0000313" key="3">
    <source>
        <dbReference type="Proteomes" id="UP000663868"/>
    </source>
</evidence>
<evidence type="ECO:0000313" key="1">
    <source>
        <dbReference type="EMBL" id="CAF1010464.1"/>
    </source>
</evidence>